<dbReference type="RefSeq" id="WP_135464486.1">
    <property type="nucleotide sequence ID" value="NZ_SRLC01000002.1"/>
</dbReference>
<sequence>MKNLSFAGVIALAFLALATSSAQAQRRTVGPTLLLPELQAEYALRQDDYLLLSVQGPTRTGSYDGTQLNQLGLRLGYERFWSPQWSGGGALRTDAYTSFQGVSDDKNLFLNITPELYLRHWNTFGAVNFRQRLGVEYTVPGEPLVDGRALARLRLDVDRVMMVGKLALRPRVAYEALAYLRFQREEEQEKERVIDFGSLRADLGIRVSPHVDVTPWVASNASYLFVLEQTDLNGNVTVPGGKANTVVPVVGLDLRYTLFRGGATFERRQLPTQH</sequence>
<dbReference type="Proteomes" id="UP000297549">
    <property type="component" value="Unassembled WGS sequence"/>
</dbReference>
<name>A0A4Z0PZS2_9BACT</name>
<dbReference type="EMBL" id="SRLC01000002">
    <property type="protein sequence ID" value="TGE21962.1"/>
    <property type="molecule type" value="Genomic_DNA"/>
</dbReference>
<evidence type="ECO:0000313" key="2">
    <source>
        <dbReference type="EMBL" id="TGE21962.1"/>
    </source>
</evidence>
<dbReference type="OrthoDB" id="982903at2"/>
<evidence type="ECO:0008006" key="4">
    <source>
        <dbReference type="Google" id="ProtNLM"/>
    </source>
</evidence>
<gene>
    <name evidence="2" type="ORF">E5K00_17035</name>
</gene>
<comment type="caution">
    <text evidence="2">The sequence shown here is derived from an EMBL/GenBank/DDBJ whole genome shotgun (WGS) entry which is preliminary data.</text>
</comment>
<protein>
    <recommendedName>
        <fullName evidence="4">DUF481 domain-containing protein</fullName>
    </recommendedName>
</protein>
<evidence type="ECO:0000313" key="3">
    <source>
        <dbReference type="Proteomes" id="UP000297549"/>
    </source>
</evidence>
<keyword evidence="3" id="KW-1185">Reference proteome</keyword>
<reference evidence="2 3" key="1">
    <citation type="submission" date="2019-04" db="EMBL/GenBank/DDBJ databases">
        <authorList>
            <person name="Feng G."/>
            <person name="Zhang J."/>
            <person name="Zhu H."/>
        </authorList>
    </citation>
    <scope>NUCLEOTIDE SEQUENCE [LARGE SCALE GENOMIC DNA]</scope>
    <source>
        <strain evidence="2 3">JCM 31653</strain>
    </source>
</reference>
<evidence type="ECO:0000256" key="1">
    <source>
        <dbReference type="SAM" id="SignalP"/>
    </source>
</evidence>
<organism evidence="2 3">
    <name type="scientific">Hymenobacter aquaticus</name>
    <dbReference type="NCBI Taxonomy" id="1867101"/>
    <lineage>
        <taxon>Bacteria</taxon>
        <taxon>Pseudomonadati</taxon>
        <taxon>Bacteroidota</taxon>
        <taxon>Cytophagia</taxon>
        <taxon>Cytophagales</taxon>
        <taxon>Hymenobacteraceae</taxon>
        <taxon>Hymenobacter</taxon>
    </lineage>
</organism>
<accession>A0A4Z0PZS2</accession>
<keyword evidence="1" id="KW-0732">Signal</keyword>
<dbReference type="AlphaFoldDB" id="A0A4Z0PZS2"/>
<feature type="signal peptide" evidence="1">
    <location>
        <begin position="1"/>
        <end position="24"/>
    </location>
</feature>
<proteinExistence type="predicted"/>
<feature type="chain" id="PRO_5021335785" description="DUF481 domain-containing protein" evidence="1">
    <location>
        <begin position="25"/>
        <end position="274"/>
    </location>
</feature>